<keyword evidence="1" id="KW-0732">Signal</keyword>
<organism evidence="2 3">
    <name type="scientific">Psychroserpens ponticola</name>
    <dbReference type="NCBI Taxonomy" id="2932268"/>
    <lineage>
        <taxon>Bacteria</taxon>
        <taxon>Pseudomonadati</taxon>
        <taxon>Bacteroidota</taxon>
        <taxon>Flavobacteriia</taxon>
        <taxon>Flavobacteriales</taxon>
        <taxon>Flavobacteriaceae</taxon>
        <taxon>Psychroserpens</taxon>
    </lineage>
</organism>
<protein>
    <submittedName>
        <fullName evidence="2">T9SS type A sorting domain-containing protein</fullName>
    </submittedName>
</protein>
<dbReference type="RefSeq" id="WP_249994772.1">
    <property type="nucleotide sequence ID" value="NZ_CP116221.1"/>
</dbReference>
<evidence type="ECO:0000256" key="1">
    <source>
        <dbReference type="ARBA" id="ARBA00022729"/>
    </source>
</evidence>
<accession>A0ABY7S299</accession>
<name>A0ABY7S299_9FLAO</name>
<dbReference type="NCBIfam" id="TIGR04183">
    <property type="entry name" value="Por_Secre_tail"/>
    <property type="match status" value="1"/>
</dbReference>
<evidence type="ECO:0000313" key="2">
    <source>
        <dbReference type="EMBL" id="WCO03408.1"/>
    </source>
</evidence>
<dbReference type="InterPro" id="IPR026444">
    <property type="entry name" value="Secre_tail"/>
</dbReference>
<dbReference type="EMBL" id="CP116221">
    <property type="protein sequence ID" value="WCO03408.1"/>
    <property type="molecule type" value="Genomic_DNA"/>
</dbReference>
<keyword evidence="3" id="KW-1185">Reference proteome</keyword>
<sequence length="655" mass="72748">MKIKFYLCSILTISSFICCYSQIVNEGLLKIESFTDVYFKNDYTNATNGIHTTNGNLYLNHDFINNGITTLPTSGTTYFKSSNNTLLNISGSSNSINFYNLEINVTATNTKGVAVADNFEIIIEKGLNLINGNFRLLGESQLIQSSPANMNIIDSGRLLVDQQGYASAFKFNYWSSPVSDDGTFSLSESKFDGSDSSNNPFKPRPILFNSGSPYNGLPSVLDEFGNVVTALTINEQWVYKYLQGTGAYSDWVGLDQYSRLNPGEGYTMKGTNTLFTEQNYVYSGAPNNANYFLPINIGEQSLIGNPYPSAIDANKFINDNILLFDALYFWVDGGSTSHALTDYLGGYAIRNLTGGITPSIASPLITGIGSSGSVTAPSQYISIGQGFFVDSYGSGNIAFTNSQRVFVTESSLQSRVANQVESETDIDATNQYIRIGFEDTEGFHRQLLLGFLPNTYADINYNPGYDALLNQNRDDDMFFVIEDDAEKKYAIQGLNNFNDTIEVPLGILITNAENQQIMLDDVESFEHTVYLKDNVLNITHNLSESNYDVNLPSGNHLDRYSIVFQPQETLSITDEAASNIDVFYNGNKQIIVNNPKRAQIKNIKIFNVLGQEVLQLHTNLNNQNRIVIPFNNSNGIYLVKVETNKMKLTNKIINY</sequence>
<dbReference type="Proteomes" id="UP001202717">
    <property type="component" value="Chromosome"/>
</dbReference>
<gene>
    <name evidence="2" type="ORF">MUN68_007850</name>
</gene>
<reference evidence="2 3" key="1">
    <citation type="submission" date="2023-01" db="EMBL/GenBank/DDBJ databases">
        <title>Psychroserpens ponticola sp. nov., isolated from seawater.</title>
        <authorList>
            <person name="Kristyanto S."/>
            <person name="Jung J."/>
            <person name="Kim J.M."/>
            <person name="Jeon C.O."/>
        </authorList>
    </citation>
    <scope>NUCLEOTIDE SEQUENCE [LARGE SCALE GENOMIC DNA]</scope>
    <source>
        <strain evidence="2 3">MSW6</strain>
    </source>
</reference>
<evidence type="ECO:0000313" key="3">
    <source>
        <dbReference type="Proteomes" id="UP001202717"/>
    </source>
</evidence>
<proteinExistence type="predicted"/>